<organism evidence="3 4">
    <name type="scientific">Candidatus Ruthia endofausta</name>
    <dbReference type="NCBI Taxonomy" id="2738852"/>
    <lineage>
        <taxon>Bacteria</taxon>
        <taxon>Pseudomonadati</taxon>
        <taxon>Pseudomonadota</taxon>
        <taxon>Gammaproteobacteria</taxon>
        <taxon>Candidatus Pseudothioglobaceae</taxon>
        <taxon>Candidatus Ruthturnera</taxon>
    </lineage>
</organism>
<dbReference type="SFLD" id="SFLDG00358">
    <property type="entry name" value="Main_(cytGST)"/>
    <property type="match status" value="1"/>
</dbReference>
<dbReference type="InterPro" id="IPR004046">
    <property type="entry name" value="GST_C"/>
</dbReference>
<evidence type="ECO:0000259" key="1">
    <source>
        <dbReference type="PROSITE" id="PS50404"/>
    </source>
</evidence>
<dbReference type="CDD" id="cd00570">
    <property type="entry name" value="GST_N_family"/>
    <property type="match status" value="1"/>
</dbReference>
<evidence type="ECO:0000259" key="2">
    <source>
        <dbReference type="PROSITE" id="PS50405"/>
    </source>
</evidence>
<dbReference type="SUPFAM" id="SSF52833">
    <property type="entry name" value="Thioredoxin-like"/>
    <property type="match status" value="1"/>
</dbReference>
<dbReference type="InterPro" id="IPR036282">
    <property type="entry name" value="Glutathione-S-Trfase_C_sf"/>
</dbReference>
<dbReference type="InterPro" id="IPR036249">
    <property type="entry name" value="Thioredoxin-like_sf"/>
</dbReference>
<dbReference type="EMBL" id="CP054490">
    <property type="protein sequence ID" value="QKQ23815.1"/>
    <property type="molecule type" value="Genomic_DNA"/>
</dbReference>
<dbReference type="PANTHER" id="PTHR43968">
    <property type="match status" value="1"/>
</dbReference>
<dbReference type="GO" id="GO:0016740">
    <property type="term" value="F:transferase activity"/>
    <property type="evidence" value="ECO:0007669"/>
    <property type="project" value="UniProtKB-KW"/>
</dbReference>
<dbReference type="Pfam" id="PF13409">
    <property type="entry name" value="GST_N_2"/>
    <property type="match status" value="1"/>
</dbReference>
<accession>A0A6N0HND4</accession>
<keyword evidence="3" id="KW-0808">Transferase</keyword>
<keyword evidence="4" id="KW-1185">Reference proteome</keyword>
<dbReference type="InterPro" id="IPR004045">
    <property type="entry name" value="Glutathione_S-Trfase_N"/>
</dbReference>
<dbReference type="InterPro" id="IPR040079">
    <property type="entry name" value="Glutathione_S-Trfase"/>
</dbReference>
<dbReference type="KEGG" id="reo:HUE58_01110"/>
<reference evidence="3 4" key="1">
    <citation type="submission" date="2020-05" db="EMBL/GenBank/DDBJ databases">
        <title>Horizontal transmission and recombination maintain forever young bacterial symbiont genomes.</title>
        <authorList>
            <person name="Russell S.L."/>
            <person name="Pepper-Tunick E."/>
            <person name="Svedberg J."/>
            <person name="Byrne A."/>
            <person name="Ruelas Castillo J."/>
            <person name="Vollmers C."/>
            <person name="Beinart R.A."/>
            <person name="Corbett-Detig R."/>
        </authorList>
    </citation>
    <scope>NUCLEOTIDE SEQUENCE [LARGE SCALE GENOMIC DNA]</scope>
    <source>
        <strain evidence="3">JDF_Ridge</strain>
    </source>
</reference>
<dbReference type="PROSITE" id="PS50405">
    <property type="entry name" value="GST_CTER"/>
    <property type="match status" value="1"/>
</dbReference>
<dbReference type="RefSeq" id="WP_174605255.1">
    <property type="nucleotide sequence ID" value="NZ_CP054490.1"/>
</dbReference>
<dbReference type="CDD" id="cd00299">
    <property type="entry name" value="GST_C_family"/>
    <property type="match status" value="1"/>
</dbReference>
<dbReference type="PANTHER" id="PTHR43968:SF6">
    <property type="entry name" value="GLUTATHIONE S-TRANSFERASE OMEGA"/>
    <property type="match status" value="1"/>
</dbReference>
<dbReference type="PROSITE" id="PS50404">
    <property type="entry name" value="GST_NTER"/>
    <property type="match status" value="1"/>
</dbReference>
<dbReference type="SUPFAM" id="SSF47616">
    <property type="entry name" value="GST C-terminal domain-like"/>
    <property type="match status" value="1"/>
</dbReference>
<dbReference type="Gene3D" id="3.40.30.10">
    <property type="entry name" value="Glutaredoxin"/>
    <property type="match status" value="1"/>
</dbReference>
<evidence type="ECO:0000313" key="3">
    <source>
        <dbReference type="EMBL" id="QKQ23815.1"/>
    </source>
</evidence>
<name>A0A6N0HND4_9GAMM</name>
<dbReference type="SFLD" id="SFLDS00019">
    <property type="entry name" value="Glutathione_Transferase_(cytos"/>
    <property type="match status" value="1"/>
</dbReference>
<dbReference type="Gene3D" id="1.20.1050.10">
    <property type="match status" value="1"/>
</dbReference>
<feature type="domain" description="GST C-terminal" evidence="2">
    <location>
        <begin position="83"/>
        <end position="203"/>
    </location>
</feature>
<proteinExistence type="predicted"/>
<evidence type="ECO:0000313" key="4">
    <source>
        <dbReference type="Proteomes" id="UP000509429"/>
    </source>
</evidence>
<dbReference type="Pfam" id="PF00043">
    <property type="entry name" value="GST_C"/>
    <property type="match status" value="1"/>
</dbReference>
<feature type="domain" description="GST N-terminal" evidence="1">
    <location>
        <begin position="1"/>
        <end position="79"/>
    </location>
</feature>
<dbReference type="InterPro" id="IPR010987">
    <property type="entry name" value="Glutathione-S-Trfase_C-like"/>
</dbReference>
<gene>
    <name evidence="3" type="ORF">HUE58_01110</name>
</gene>
<sequence length="218" mass="25049">MKLELISFKLCPFAQRAIILLNKQKLDFELNHINPMNPPDWFKQISPTGQVPLLKADERIIFESSVITEFINDISKTNLHPSNLIQKAENRSWIQFSSTLFDDLFGVVTGDEEKFRISKRSLFDKLAKIEVVKNNAKFFNGDSFSIIDAAFAPIFIRLSWINEFTKNILSLDDFKHLSAWSKELLQVDVVKSSVVEGLDDAYYSNIEAREGHLSTLLY</sequence>
<protein>
    <submittedName>
        <fullName evidence="3">Glutathione S-transferase family protein</fullName>
    </submittedName>
</protein>
<dbReference type="AlphaFoldDB" id="A0A6N0HND4"/>
<dbReference type="Proteomes" id="UP000509429">
    <property type="component" value="Chromosome"/>
</dbReference>
<dbReference type="InterPro" id="IPR050983">
    <property type="entry name" value="GST_Omega/HSP26"/>
</dbReference>
<dbReference type="GO" id="GO:0005737">
    <property type="term" value="C:cytoplasm"/>
    <property type="evidence" value="ECO:0007669"/>
    <property type="project" value="TreeGrafter"/>
</dbReference>